<keyword evidence="2" id="KW-0812">Transmembrane</keyword>
<protein>
    <submittedName>
        <fullName evidence="3">Uncharacterized protein</fullName>
    </submittedName>
</protein>
<keyword evidence="2" id="KW-1133">Transmembrane helix</keyword>
<evidence type="ECO:0000256" key="1">
    <source>
        <dbReference type="SAM" id="MobiDB-lite"/>
    </source>
</evidence>
<keyword evidence="2" id="KW-0472">Membrane</keyword>
<organism evidence="3 4">
    <name type="scientific">Dermacoccus abyssi</name>
    <dbReference type="NCBI Taxonomy" id="322596"/>
    <lineage>
        <taxon>Bacteria</taxon>
        <taxon>Bacillati</taxon>
        <taxon>Actinomycetota</taxon>
        <taxon>Actinomycetes</taxon>
        <taxon>Micrococcales</taxon>
        <taxon>Dermacoccaceae</taxon>
        <taxon>Dermacoccus</taxon>
    </lineage>
</organism>
<feature type="transmembrane region" description="Helical" evidence="2">
    <location>
        <begin position="21"/>
        <end position="43"/>
    </location>
</feature>
<evidence type="ECO:0000256" key="2">
    <source>
        <dbReference type="SAM" id="Phobius"/>
    </source>
</evidence>
<sequence>MSLRFYADDSARRTRQLVADALLALWCLLAVWAGVVVHGRVLVAEDGATKLETGSGSLAQNMTDAASAVAKIPFVGQEVRTPFDNAATTGRNLSASGHDLADGLGRLSLTLGLLTALVPILFALIPWCFTRLRYALRAGRVAHLRAMPGGERLLALEGLTTLRPSVLASLDPDPAAAWQEGDRTVTRELAALVLVAFGLRGGDVSPERRRGAALPTTPGRDEPSDAGSPTTESLDARAADEPVDTDPPYDQLGDDDLDDDITLVDGPHDDGADDGAENGDDDDFDPEGETRVTKA</sequence>
<evidence type="ECO:0000313" key="4">
    <source>
        <dbReference type="Proteomes" id="UP000323565"/>
    </source>
</evidence>
<gene>
    <name evidence="3" type="ORF">FV141_10780</name>
</gene>
<feature type="compositionally biased region" description="Acidic residues" evidence="1">
    <location>
        <begin position="271"/>
        <end position="287"/>
    </location>
</feature>
<keyword evidence="4" id="KW-1185">Reference proteome</keyword>
<feature type="compositionally biased region" description="Acidic residues" evidence="1">
    <location>
        <begin position="252"/>
        <end position="262"/>
    </location>
</feature>
<name>A0ABX5ZBL6_9MICO</name>
<dbReference type="Proteomes" id="UP000323565">
    <property type="component" value="Chromosome"/>
</dbReference>
<accession>A0ABX5ZBL6</accession>
<dbReference type="EMBL" id="CP043031">
    <property type="protein sequence ID" value="QEH93963.1"/>
    <property type="molecule type" value="Genomic_DNA"/>
</dbReference>
<reference evidence="3 4" key="1">
    <citation type="submission" date="2019-08" db="EMBL/GenBank/DDBJ databases">
        <title>Dermacoccus abyssi strain HZAU 226, whole genome Nanopore sequencing project.</title>
        <authorList>
            <person name="Guo A."/>
            <person name="Zhang X."/>
            <person name="Ruan Y."/>
            <person name="Liu W."/>
            <person name="Chen Q."/>
            <person name="Gu L."/>
        </authorList>
    </citation>
    <scope>NUCLEOTIDE SEQUENCE [LARGE SCALE GENOMIC DNA]</scope>
    <source>
        <strain evidence="3 4">HZAU 226</strain>
    </source>
</reference>
<evidence type="ECO:0000313" key="3">
    <source>
        <dbReference type="EMBL" id="QEH93963.1"/>
    </source>
</evidence>
<feature type="region of interest" description="Disordered" evidence="1">
    <location>
        <begin position="205"/>
        <end position="295"/>
    </location>
</feature>
<feature type="transmembrane region" description="Helical" evidence="2">
    <location>
        <begin position="109"/>
        <end position="130"/>
    </location>
</feature>
<proteinExistence type="predicted"/>